<dbReference type="Proteomes" id="UP000243207">
    <property type="component" value="Chromosome I"/>
</dbReference>
<keyword evidence="1" id="KW-0812">Transmembrane</keyword>
<dbReference type="STRING" id="487184.SAMN05216421_2794"/>
<keyword evidence="1" id="KW-1133">Transmembrane helix</keyword>
<sequence>MSPRTGVRLVTIFSAVVLAFFLFGDWLARRDAPEPLAWYETYRESLWQPIQDRSLTLLQADQALGRGHLWMISADGEPALVSRYNLESDDRLWQAQAVIGLGAEEMESLVEAQAWEPGIRDQPVSPAVGEALGDRQILRMSMIPVEPLELNRIEGTFGSPDVRMPVSEGEAWVYPRAGAVVAVGEEEAFSIMFGLRDES</sequence>
<reference evidence="3" key="1">
    <citation type="submission" date="2016-10" db="EMBL/GenBank/DDBJ databases">
        <authorList>
            <person name="Varghese N."/>
            <person name="Submissions S."/>
        </authorList>
    </citation>
    <scope>NUCLEOTIDE SEQUENCE [LARGE SCALE GENOMIC DNA]</scope>
    <source>
        <strain evidence="3">NRRL B-51270</strain>
    </source>
</reference>
<proteinExistence type="predicted"/>
<name>A0A1H1X8R2_9GAMM</name>
<organism evidence="2 3">
    <name type="scientific">Halopseudomonas xinjiangensis</name>
    <dbReference type="NCBI Taxonomy" id="487184"/>
    <lineage>
        <taxon>Bacteria</taxon>
        <taxon>Pseudomonadati</taxon>
        <taxon>Pseudomonadota</taxon>
        <taxon>Gammaproteobacteria</taxon>
        <taxon>Pseudomonadales</taxon>
        <taxon>Pseudomonadaceae</taxon>
        <taxon>Halopseudomonas</taxon>
    </lineage>
</organism>
<evidence type="ECO:0000313" key="2">
    <source>
        <dbReference type="EMBL" id="SDT05612.1"/>
    </source>
</evidence>
<dbReference type="OrthoDB" id="6850335at2"/>
<gene>
    <name evidence="2" type="ORF">SAMN05216421_2794</name>
</gene>
<protein>
    <submittedName>
        <fullName evidence="2">Uncharacterized protein</fullName>
    </submittedName>
</protein>
<keyword evidence="1" id="KW-0472">Membrane</keyword>
<accession>A0A1H1X8R2</accession>
<feature type="transmembrane region" description="Helical" evidence="1">
    <location>
        <begin position="6"/>
        <end position="28"/>
    </location>
</feature>
<keyword evidence="3" id="KW-1185">Reference proteome</keyword>
<dbReference type="AlphaFoldDB" id="A0A1H1X8R2"/>
<evidence type="ECO:0000256" key="1">
    <source>
        <dbReference type="SAM" id="Phobius"/>
    </source>
</evidence>
<dbReference type="EMBL" id="LT629736">
    <property type="protein sequence ID" value="SDT05612.1"/>
    <property type="molecule type" value="Genomic_DNA"/>
</dbReference>
<dbReference type="RefSeq" id="WP_093395860.1">
    <property type="nucleotide sequence ID" value="NZ_LT629736.1"/>
</dbReference>
<evidence type="ECO:0000313" key="3">
    <source>
        <dbReference type="Proteomes" id="UP000243207"/>
    </source>
</evidence>